<dbReference type="VEuPathDB" id="FungiDB:AeMF1_006379"/>
<dbReference type="CDD" id="cd05327">
    <property type="entry name" value="retinol-DH_like_SDR_c_like"/>
    <property type="match status" value="1"/>
</dbReference>
<sequence length="302" mass="33557">MTFSFDDIPNLDGKVAIVTSSNTGIGLVTARELAKKGCHVIVACRTREKALAAIDSIKAVVPDASKLEFMPLDLMNLKSVYDFADAFKARNLPLHILINNARVMVPPFQLSDDGIESQFATNHVAHHALTVALLPILEASAPSRIVVVSSNAHTMAPKPNGLDLDNLNNESLYSAWTWYGQSKIANIFFARELSRQLRERGVNNVYVNALHPGVVRTELVRHTFWLLRWIISWFQISADDGAKTQLYVATSNDVVKNDWHGMYFDPIAQLSETNATGKNGEEAKKLWAFTEALIKEKVGNRN</sequence>
<dbReference type="EMBL" id="VJMJ01000126">
    <property type="protein sequence ID" value="KAF0733122.1"/>
    <property type="molecule type" value="Genomic_DNA"/>
</dbReference>
<name>A0A6G0WZS1_9STRA</name>
<dbReference type="PRINTS" id="PR00081">
    <property type="entry name" value="GDHRDH"/>
</dbReference>
<protein>
    <recommendedName>
        <fullName evidence="4">WW domain-containing oxidoreductase</fullName>
    </recommendedName>
</protein>
<dbReference type="GO" id="GO:0016491">
    <property type="term" value="F:oxidoreductase activity"/>
    <property type="evidence" value="ECO:0007669"/>
    <property type="project" value="UniProtKB-KW"/>
</dbReference>
<dbReference type="InterPro" id="IPR036291">
    <property type="entry name" value="NAD(P)-bd_dom_sf"/>
</dbReference>
<dbReference type="Proteomes" id="UP000481153">
    <property type="component" value="Unassembled WGS sequence"/>
</dbReference>
<reference evidence="2 3" key="1">
    <citation type="submission" date="2019-07" db="EMBL/GenBank/DDBJ databases">
        <title>Genomics analysis of Aphanomyces spp. identifies a new class of oomycete effector associated with host adaptation.</title>
        <authorList>
            <person name="Gaulin E."/>
        </authorList>
    </citation>
    <scope>NUCLEOTIDE SEQUENCE [LARGE SCALE GENOMIC DNA]</scope>
    <source>
        <strain evidence="2 3">ATCC 201684</strain>
    </source>
</reference>
<dbReference type="PANTHER" id="PTHR43157:SF31">
    <property type="entry name" value="PHOSPHATIDYLINOSITOL-GLYCAN BIOSYNTHESIS CLASS F PROTEIN"/>
    <property type="match status" value="1"/>
</dbReference>
<evidence type="ECO:0000313" key="2">
    <source>
        <dbReference type="EMBL" id="KAF0733122.1"/>
    </source>
</evidence>
<accession>A0A6G0WZS1</accession>
<dbReference type="AlphaFoldDB" id="A0A6G0WZS1"/>
<dbReference type="Pfam" id="PF00106">
    <property type="entry name" value="adh_short"/>
    <property type="match status" value="1"/>
</dbReference>
<keyword evidence="1" id="KW-0560">Oxidoreductase</keyword>
<dbReference type="Gene3D" id="3.40.50.720">
    <property type="entry name" value="NAD(P)-binding Rossmann-like Domain"/>
    <property type="match status" value="1"/>
</dbReference>
<dbReference type="SUPFAM" id="SSF51735">
    <property type="entry name" value="NAD(P)-binding Rossmann-fold domains"/>
    <property type="match status" value="1"/>
</dbReference>
<evidence type="ECO:0000313" key="3">
    <source>
        <dbReference type="Proteomes" id="UP000481153"/>
    </source>
</evidence>
<evidence type="ECO:0000256" key="1">
    <source>
        <dbReference type="ARBA" id="ARBA00023002"/>
    </source>
</evidence>
<proteinExistence type="predicted"/>
<dbReference type="PANTHER" id="PTHR43157">
    <property type="entry name" value="PHOSPHATIDYLINOSITOL-GLYCAN BIOSYNTHESIS CLASS F PROTEIN-RELATED"/>
    <property type="match status" value="1"/>
</dbReference>
<evidence type="ECO:0008006" key="4">
    <source>
        <dbReference type="Google" id="ProtNLM"/>
    </source>
</evidence>
<gene>
    <name evidence="2" type="ORF">Ae201684_009944</name>
</gene>
<organism evidence="2 3">
    <name type="scientific">Aphanomyces euteiches</name>
    <dbReference type="NCBI Taxonomy" id="100861"/>
    <lineage>
        <taxon>Eukaryota</taxon>
        <taxon>Sar</taxon>
        <taxon>Stramenopiles</taxon>
        <taxon>Oomycota</taxon>
        <taxon>Saprolegniomycetes</taxon>
        <taxon>Saprolegniales</taxon>
        <taxon>Verrucalvaceae</taxon>
        <taxon>Aphanomyces</taxon>
    </lineage>
</organism>
<comment type="caution">
    <text evidence="2">The sequence shown here is derived from an EMBL/GenBank/DDBJ whole genome shotgun (WGS) entry which is preliminary data.</text>
</comment>
<keyword evidence="3" id="KW-1185">Reference proteome</keyword>
<dbReference type="InterPro" id="IPR002347">
    <property type="entry name" value="SDR_fam"/>
</dbReference>